<comment type="caution">
    <text evidence="6">The sequence shown here is derived from an EMBL/GenBank/DDBJ whole genome shotgun (WGS) entry which is preliminary data.</text>
</comment>
<dbReference type="GO" id="GO:0030246">
    <property type="term" value="F:carbohydrate binding"/>
    <property type="evidence" value="ECO:0007669"/>
    <property type="project" value="InterPro"/>
</dbReference>
<dbReference type="Proteomes" id="UP000552864">
    <property type="component" value="Unassembled WGS sequence"/>
</dbReference>
<organism evidence="6 7">
    <name type="scientific">Chitinophaga eiseniae</name>
    <dbReference type="NCBI Taxonomy" id="634771"/>
    <lineage>
        <taxon>Bacteria</taxon>
        <taxon>Pseudomonadati</taxon>
        <taxon>Bacteroidota</taxon>
        <taxon>Chitinophagia</taxon>
        <taxon>Chitinophagales</taxon>
        <taxon>Chitinophagaceae</taxon>
        <taxon>Chitinophaga</taxon>
    </lineage>
</organism>
<dbReference type="SUPFAM" id="SSF48208">
    <property type="entry name" value="Six-hairpin glycosidases"/>
    <property type="match status" value="1"/>
</dbReference>
<proteinExistence type="predicted"/>
<feature type="domain" description="Glycosyl hydrolase family 92" evidence="4">
    <location>
        <begin position="279"/>
        <end position="781"/>
    </location>
</feature>
<name>A0A847S9E7_9BACT</name>
<comment type="subunit">
    <text evidence="2">Monomer.</text>
</comment>
<gene>
    <name evidence="6" type="ORF">HGH91_07280</name>
</gene>
<comment type="cofactor">
    <cofactor evidence="1">
        <name>Ca(2+)</name>
        <dbReference type="ChEBI" id="CHEBI:29108"/>
    </cofactor>
</comment>
<dbReference type="PANTHER" id="PTHR12143:SF39">
    <property type="entry name" value="SECRETED PROTEIN"/>
    <property type="match status" value="1"/>
</dbReference>
<dbReference type="RefSeq" id="WP_168737760.1">
    <property type="nucleotide sequence ID" value="NZ_JABAHZ010000001.1"/>
</dbReference>
<dbReference type="PANTHER" id="PTHR12143">
    <property type="entry name" value="PEPTIDE N-GLYCANASE PNGASE -RELATED"/>
    <property type="match status" value="1"/>
</dbReference>
<evidence type="ECO:0000256" key="3">
    <source>
        <dbReference type="ARBA" id="ARBA00022837"/>
    </source>
</evidence>
<evidence type="ECO:0000256" key="1">
    <source>
        <dbReference type="ARBA" id="ARBA00001913"/>
    </source>
</evidence>
<evidence type="ECO:0000259" key="4">
    <source>
        <dbReference type="Pfam" id="PF07971"/>
    </source>
</evidence>
<dbReference type="InterPro" id="IPR050883">
    <property type="entry name" value="PNGase"/>
</dbReference>
<dbReference type="GO" id="GO:0005829">
    <property type="term" value="C:cytosol"/>
    <property type="evidence" value="ECO:0007669"/>
    <property type="project" value="TreeGrafter"/>
</dbReference>
<protein>
    <submittedName>
        <fullName evidence="6">Glycoside hydrolase family 92 protein</fullName>
    </submittedName>
</protein>
<dbReference type="InterPro" id="IPR005887">
    <property type="entry name" value="GH92_a_mannosidase_put"/>
</dbReference>
<dbReference type="GO" id="GO:0005975">
    <property type="term" value="P:carbohydrate metabolic process"/>
    <property type="evidence" value="ECO:0007669"/>
    <property type="project" value="InterPro"/>
</dbReference>
<dbReference type="Pfam" id="PF17678">
    <property type="entry name" value="Glyco_hydro_92N"/>
    <property type="match status" value="1"/>
</dbReference>
<dbReference type="GO" id="GO:0000224">
    <property type="term" value="F:peptide-N4-(N-acetyl-beta-glucosaminyl)asparagine amidase activity"/>
    <property type="evidence" value="ECO:0007669"/>
    <property type="project" value="TreeGrafter"/>
</dbReference>
<evidence type="ECO:0000256" key="2">
    <source>
        <dbReference type="ARBA" id="ARBA00011245"/>
    </source>
</evidence>
<sequence>MHKLILGICFYFICIQDTTAQVLNASANADTKQNNADLTALADPTIDTKQPRIDFFASASVPFGMVALHPDTHQGNGLWNSGYRYEDKRILFFVHSHMVQTPGIACMPVVGKCKGNLGIEANSSAFSHSNEVIRPGYHKVKLEESGITAEMTATTRVGMHRETFPACDEAHILFPLSARLADVSVSEAFAKKISDTRIGGYAVLNPTGRRKQTCVIYFVAEFQKPFDNFAGWQGTQLVEAIDGQIRGKDAGAYVTFRHLKANEQLRYKVAISYVSIEGAIKNLEAELPGWDFDAVAQRAKQQWNDYLGRIKVSGGTKAQQIKHYTDLMHTAIGRRIYSDVDGSYMDRGGATPVVRHIPLNGHGQPKWNAIDMDCLWGTQWNLNILWTLMYPDYGNQVAQTLVEYYKNNGILGRGQWGGQENFTMTGDCSTPLLAALANNGRAQFDLSTAYAGARKNAFPGGVRDHAGYDSIGTGGGCDWYVKLGYVPVEIEKRGDGMHRGGSGMTLEYAYQDWCLAQLGRQLAKNEDAKLFTLRSENWRNVFDSAVGWARPRHENGNWVTPFAPIDLKKKGEPRGFIEASPATFSFYVPQNLPGLINIMGGKEAFVKRLDTCFRETEKYRFICPGDWQFSYVDYSNQPGCHMAHLFNYAGAPWLSQYWVRKVKELTFGGTDYKSGYNGDEDEGQMGALGVLMGIGLFSVQGCVGENPQLELTSPLFDHISLQLPYGEGFKKYKTFNIKVIRQDQEKDIYIQSVKLNGKTLNSFQLPVHQILQGGNMEIQLGPEPNKNWGITKAGS</sequence>
<dbReference type="InterPro" id="IPR041371">
    <property type="entry name" value="GH92_N"/>
</dbReference>
<dbReference type="AlphaFoldDB" id="A0A847S9E7"/>
<keyword evidence="6" id="KW-0378">Hydrolase</keyword>
<evidence type="ECO:0000313" key="7">
    <source>
        <dbReference type="Proteomes" id="UP000552864"/>
    </source>
</evidence>
<dbReference type="EMBL" id="JABAHZ010000001">
    <property type="protein sequence ID" value="NLR78421.1"/>
    <property type="molecule type" value="Genomic_DNA"/>
</dbReference>
<feature type="domain" description="Glycosyl hydrolase family 92 N-terminal" evidence="5">
    <location>
        <begin position="43"/>
        <end position="272"/>
    </location>
</feature>
<dbReference type="Pfam" id="PF07971">
    <property type="entry name" value="Glyco_hydro_92"/>
    <property type="match status" value="1"/>
</dbReference>
<accession>A0A847S9E7</accession>
<dbReference type="Gene3D" id="1.20.1050.60">
    <property type="entry name" value="alpha-1,2-mannosidase"/>
    <property type="match status" value="1"/>
</dbReference>
<dbReference type="Gene3D" id="3.30.2080.10">
    <property type="entry name" value="GH92 mannosidase domain"/>
    <property type="match status" value="1"/>
</dbReference>
<evidence type="ECO:0000313" key="6">
    <source>
        <dbReference type="EMBL" id="NLR78421.1"/>
    </source>
</evidence>
<keyword evidence="7" id="KW-1185">Reference proteome</keyword>
<dbReference type="Gene3D" id="1.20.1610.10">
    <property type="entry name" value="alpha-1,2-mannosidases domains"/>
    <property type="match status" value="1"/>
</dbReference>
<dbReference type="Gene3D" id="2.70.98.10">
    <property type="match status" value="1"/>
</dbReference>
<keyword evidence="3" id="KW-0106">Calcium</keyword>
<dbReference type="GO" id="GO:0006516">
    <property type="term" value="P:glycoprotein catabolic process"/>
    <property type="evidence" value="ECO:0007669"/>
    <property type="project" value="TreeGrafter"/>
</dbReference>
<dbReference type="NCBIfam" id="TIGR01180">
    <property type="entry name" value="aman2_put"/>
    <property type="match status" value="1"/>
</dbReference>
<dbReference type="InterPro" id="IPR014718">
    <property type="entry name" value="GH-type_carb-bd"/>
</dbReference>
<reference evidence="6 7" key="1">
    <citation type="submission" date="2020-04" db="EMBL/GenBank/DDBJ databases">
        <authorList>
            <person name="Yin C."/>
        </authorList>
    </citation>
    <scope>NUCLEOTIDE SEQUENCE [LARGE SCALE GENOMIC DNA]</scope>
    <source>
        <strain evidence="6 7">Ak56</strain>
    </source>
</reference>
<dbReference type="InterPro" id="IPR008928">
    <property type="entry name" value="6-hairpin_glycosidase_sf"/>
</dbReference>
<dbReference type="InterPro" id="IPR012939">
    <property type="entry name" value="Glyco_hydro_92"/>
</dbReference>
<evidence type="ECO:0000259" key="5">
    <source>
        <dbReference type="Pfam" id="PF17678"/>
    </source>
</evidence>